<comment type="caution">
    <text evidence="1">The sequence shown here is derived from an EMBL/GenBank/DDBJ whole genome shotgun (WGS) entry which is preliminary data.</text>
</comment>
<evidence type="ECO:0000313" key="1">
    <source>
        <dbReference type="EMBL" id="EPI45658.1"/>
    </source>
</evidence>
<proteinExistence type="predicted"/>
<sequence>AQISCAHVFAAQKQCFCLELLSAQNCLRALRFKRSGRLARTFVYVLGQMGNKCGNVDCMLQICKSGKESVKPRKPCRIQHAFATSALANCTSNQPLALTKEPRTT</sequence>
<organism evidence="1 2">
    <name type="scientific">Gardnerella vaginalis JCP8108</name>
    <dbReference type="NCBI Taxonomy" id="1261066"/>
    <lineage>
        <taxon>Bacteria</taxon>
        <taxon>Bacillati</taxon>
        <taxon>Actinomycetota</taxon>
        <taxon>Actinomycetes</taxon>
        <taxon>Bifidobacteriales</taxon>
        <taxon>Bifidobacteriaceae</taxon>
        <taxon>Gardnerella</taxon>
    </lineage>
</organism>
<dbReference type="PATRIC" id="fig|1261066.4.peg.1179"/>
<dbReference type="AlphaFoldDB" id="S4GKK0"/>
<feature type="non-terminal residue" evidence="1">
    <location>
        <position position="1"/>
    </location>
</feature>
<dbReference type="HOGENOM" id="CLU_2228785_0_0_11"/>
<dbReference type="EMBL" id="ATJJ01000126">
    <property type="protein sequence ID" value="EPI45658.1"/>
    <property type="molecule type" value="Genomic_DNA"/>
</dbReference>
<reference evidence="1 2" key="1">
    <citation type="submission" date="2013-06" db="EMBL/GenBank/DDBJ databases">
        <authorList>
            <person name="Weinstock G."/>
            <person name="Sodergren E."/>
            <person name="Lobos E.A."/>
            <person name="Fulton L."/>
            <person name="Fulton R."/>
            <person name="Courtney L."/>
            <person name="Fronick C."/>
            <person name="O'Laughlin M."/>
            <person name="Godfrey J."/>
            <person name="Wilson R.M."/>
            <person name="Miner T."/>
            <person name="Farmer C."/>
            <person name="Delehaunty K."/>
            <person name="Cordes M."/>
            <person name="Minx P."/>
            <person name="Tomlinson C."/>
            <person name="Chen J."/>
            <person name="Wollam A."/>
            <person name="Pepin K.H."/>
            <person name="Bhonagiri V."/>
            <person name="Zhang X."/>
            <person name="Warren W."/>
            <person name="Mitreva M."/>
            <person name="Mardis E.R."/>
            <person name="Wilson R.K."/>
        </authorList>
    </citation>
    <scope>NUCLEOTIDE SEQUENCE [LARGE SCALE GENOMIC DNA]</scope>
    <source>
        <strain evidence="1 2">JCP8108</strain>
    </source>
</reference>
<evidence type="ECO:0000313" key="2">
    <source>
        <dbReference type="Proteomes" id="UP000014521"/>
    </source>
</evidence>
<gene>
    <name evidence="1" type="ORF">HMPREF1581_01342</name>
</gene>
<protein>
    <submittedName>
        <fullName evidence="1">Uncharacterized protein</fullName>
    </submittedName>
</protein>
<name>S4GKK0_GARVA</name>
<dbReference type="Proteomes" id="UP000014521">
    <property type="component" value="Unassembled WGS sequence"/>
</dbReference>
<accession>S4GKK0</accession>